<comment type="caution">
    <text evidence="2">The sequence shown here is derived from an EMBL/GenBank/DDBJ whole genome shotgun (WGS) entry which is preliminary data.</text>
</comment>
<evidence type="ECO:0000256" key="1">
    <source>
        <dbReference type="ARBA" id="ARBA00006351"/>
    </source>
</evidence>
<keyword evidence="3" id="KW-1185">Reference proteome</keyword>
<dbReference type="InterPro" id="IPR029993">
    <property type="entry name" value="GAUT"/>
</dbReference>
<dbReference type="PANTHER" id="PTHR32116:SF20">
    <property type="entry name" value="HEXOSYLTRANSFERASE GAUT11"/>
    <property type="match status" value="1"/>
</dbReference>
<comment type="similarity">
    <text evidence="1">Belongs to the glycosyltransferase 8 family.</text>
</comment>
<dbReference type="EMBL" id="VEPZ02000857">
    <property type="protein sequence ID" value="KAE8715805.1"/>
    <property type="molecule type" value="Genomic_DNA"/>
</dbReference>
<organism evidence="2 3">
    <name type="scientific">Hibiscus syriacus</name>
    <name type="common">Rose of Sharon</name>
    <dbReference type="NCBI Taxonomy" id="106335"/>
    <lineage>
        <taxon>Eukaryota</taxon>
        <taxon>Viridiplantae</taxon>
        <taxon>Streptophyta</taxon>
        <taxon>Embryophyta</taxon>
        <taxon>Tracheophyta</taxon>
        <taxon>Spermatophyta</taxon>
        <taxon>Magnoliopsida</taxon>
        <taxon>eudicotyledons</taxon>
        <taxon>Gunneridae</taxon>
        <taxon>Pentapetalae</taxon>
        <taxon>rosids</taxon>
        <taxon>malvids</taxon>
        <taxon>Malvales</taxon>
        <taxon>Malvaceae</taxon>
        <taxon>Malvoideae</taxon>
        <taxon>Hibiscus</taxon>
    </lineage>
</organism>
<name>A0A6A3BHX7_HIBSY</name>
<dbReference type="GO" id="GO:0047262">
    <property type="term" value="F:polygalacturonate 4-alpha-galacturonosyltransferase activity"/>
    <property type="evidence" value="ECO:0007669"/>
    <property type="project" value="InterPro"/>
</dbReference>
<gene>
    <name evidence="2" type="ORF">F3Y22_tig00110160pilonHSYRG00602</name>
</gene>
<evidence type="ECO:0000313" key="3">
    <source>
        <dbReference type="Proteomes" id="UP000436088"/>
    </source>
</evidence>
<sequence length="213" mass="24124">MTLAKAYVIIAKEHNNFYLSWELGSMIRSCQLLLSKATMRGRPITLEEAEPIITRQSSLLYKAQDTHYDIATTIVTMKSHIQAIEERTNAATAQSTVFGQLVAEEFPKSLHCLILKLSVDWHKRLPLQDLANERRNSHRLIDNNLYHFCIFSNNVLATSIVVNSTISNADHSKKMVFHIITNGLTYGAMQAWFQSNGFKGAMIEVQNIEELLG</sequence>
<evidence type="ECO:0000313" key="2">
    <source>
        <dbReference type="EMBL" id="KAE8715805.1"/>
    </source>
</evidence>
<reference evidence="2" key="1">
    <citation type="submission" date="2019-09" db="EMBL/GenBank/DDBJ databases">
        <title>Draft genome information of white flower Hibiscus syriacus.</title>
        <authorList>
            <person name="Kim Y.-M."/>
        </authorList>
    </citation>
    <scope>NUCLEOTIDE SEQUENCE [LARGE SCALE GENOMIC DNA]</scope>
    <source>
        <strain evidence="2">YM2019G1</strain>
    </source>
</reference>
<dbReference type="PANTHER" id="PTHR32116">
    <property type="entry name" value="GALACTURONOSYLTRANSFERASE 4-RELATED"/>
    <property type="match status" value="1"/>
</dbReference>
<proteinExistence type="inferred from homology"/>
<dbReference type="AlphaFoldDB" id="A0A6A3BHX7"/>
<dbReference type="SUPFAM" id="SSF53448">
    <property type="entry name" value="Nucleotide-diphospho-sugar transferases"/>
    <property type="match status" value="1"/>
</dbReference>
<dbReference type="InterPro" id="IPR029044">
    <property type="entry name" value="Nucleotide-diphossugar_trans"/>
</dbReference>
<protein>
    <submittedName>
        <fullName evidence="2">Galacturonosyltransferase 11</fullName>
    </submittedName>
</protein>
<dbReference type="Proteomes" id="UP000436088">
    <property type="component" value="Unassembled WGS sequence"/>
</dbReference>
<accession>A0A6A3BHX7</accession>